<evidence type="ECO:0000313" key="1">
    <source>
        <dbReference type="EMBL" id="ERG90632.1"/>
    </source>
</evidence>
<reference evidence="1 2" key="1">
    <citation type="journal article" date="2013" name="PLoS ONE">
        <title>Assembly-driven community genomics of a hypersaline microbial ecosystem.</title>
        <authorList>
            <person name="Podell S."/>
            <person name="Ugalde J.A."/>
            <person name="Narasingarao P."/>
            <person name="Banfield J.F."/>
            <person name="Heidelberg K.B."/>
            <person name="Allen E.E."/>
        </authorList>
    </citation>
    <scope>NUCLEOTIDE SEQUENCE [LARGE SCALE GENOMIC DNA]</scope>
    <source>
        <strain evidence="2">J07HQW1</strain>
    </source>
</reference>
<sequence>MDQQERADELSNERVIIVFKSRYEDDVNVRFQIIKRCSIAQRYRIVRRA</sequence>
<dbReference type="HOGENOM" id="CLU_3130788_0_0_2"/>
<dbReference type="AlphaFoldDB" id="U1PAP5"/>
<dbReference type="Proteomes" id="UP000030649">
    <property type="component" value="Unassembled WGS sequence"/>
</dbReference>
<proteinExistence type="predicted"/>
<evidence type="ECO:0000313" key="2">
    <source>
        <dbReference type="Proteomes" id="UP000030649"/>
    </source>
</evidence>
<name>U1PAP5_9EURY</name>
<organism evidence="1 2">
    <name type="scientific">Haloquadratum walsbyi J07HQW1</name>
    <dbReference type="NCBI Taxonomy" id="1238424"/>
    <lineage>
        <taxon>Archaea</taxon>
        <taxon>Methanobacteriati</taxon>
        <taxon>Methanobacteriota</taxon>
        <taxon>Stenosarchaea group</taxon>
        <taxon>Halobacteria</taxon>
        <taxon>Halobacteriales</taxon>
        <taxon>Haloferacaceae</taxon>
        <taxon>Haloquadratum</taxon>
    </lineage>
</organism>
<gene>
    <name evidence="1" type="ORF">J07HQW1_00656</name>
</gene>
<protein>
    <submittedName>
        <fullName evidence="1">Uncharacterized protein</fullName>
    </submittedName>
</protein>
<accession>U1PAP5</accession>
<dbReference type="EMBL" id="KE356560">
    <property type="protein sequence ID" value="ERG90632.1"/>
    <property type="molecule type" value="Genomic_DNA"/>
</dbReference>